<dbReference type="InterPro" id="IPR005121">
    <property type="entry name" value="Fdx_antiC-bd"/>
</dbReference>
<evidence type="ECO:0000256" key="10">
    <source>
        <dbReference type="ARBA" id="ARBA00022842"/>
    </source>
</evidence>
<keyword evidence="21" id="KW-1185">Reference proteome</keyword>
<keyword evidence="5 16" id="KW-0820">tRNA-binding</keyword>
<organism evidence="20 21">
    <name type="scientific">Tessaracoccus antarcticus</name>
    <dbReference type="NCBI Taxonomy" id="2479848"/>
    <lineage>
        <taxon>Bacteria</taxon>
        <taxon>Bacillati</taxon>
        <taxon>Actinomycetota</taxon>
        <taxon>Actinomycetes</taxon>
        <taxon>Propionibacteriales</taxon>
        <taxon>Propionibacteriaceae</taxon>
        <taxon>Tessaracoccus</taxon>
    </lineage>
</organism>
<dbReference type="SUPFAM" id="SSF46955">
    <property type="entry name" value="Putative DNA-binding domain"/>
    <property type="match status" value="1"/>
</dbReference>
<feature type="binding site" evidence="15">
    <location>
        <position position="474"/>
    </location>
    <ligand>
        <name>Mg(2+)</name>
        <dbReference type="ChEBI" id="CHEBI:18420"/>
        <note>shared with alpha subunit</note>
    </ligand>
</feature>
<evidence type="ECO:0000256" key="7">
    <source>
        <dbReference type="ARBA" id="ARBA00022723"/>
    </source>
</evidence>
<evidence type="ECO:0000256" key="13">
    <source>
        <dbReference type="ARBA" id="ARBA00023146"/>
    </source>
</evidence>
<proteinExistence type="inferred from homology"/>
<dbReference type="Pfam" id="PF03483">
    <property type="entry name" value="B3_4"/>
    <property type="match status" value="1"/>
</dbReference>
<dbReference type="PROSITE" id="PS51447">
    <property type="entry name" value="FDX_ACB"/>
    <property type="match status" value="1"/>
</dbReference>
<keyword evidence="8 15" id="KW-0547">Nucleotide-binding</keyword>
<dbReference type="GO" id="GO:0000049">
    <property type="term" value="F:tRNA binding"/>
    <property type="evidence" value="ECO:0007669"/>
    <property type="project" value="UniProtKB-UniRule"/>
</dbReference>
<accession>A0A3M0FYN3</accession>
<dbReference type="PANTHER" id="PTHR10947:SF0">
    <property type="entry name" value="PHENYLALANINE--TRNA LIGASE BETA SUBUNIT"/>
    <property type="match status" value="1"/>
</dbReference>
<dbReference type="OrthoDB" id="9805455at2"/>
<evidence type="ECO:0000256" key="16">
    <source>
        <dbReference type="PROSITE-ProRule" id="PRU00209"/>
    </source>
</evidence>
<reference evidence="20 21" key="1">
    <citation type="submission" date="2018-10" db="EMBL/GenBank/DDBJ databases">
        <title>Tessaracoccus antarcticuss sp. nov., isolated from sediment.</title>
        <authorList>
            <person name="Zhou L.Y."/>
            <person name="Du Z.J."/>
        </authorList>
    </citation>
    <scope>NUCLEOTIDE SEQUENCE [LARGE SCALE GENOMIC DNA]</scope>
    <source>
        <strain evidence="20 21">JDX10</strain>
    </source>
</reference>
<evidence type="ECO:0000256" key="11">
    <source>
        <dbReference type="ARBA" id="ARBA00022884"/>
    </source>
</evidence>
<protein>
    <recommendedName>
        <fullName evidence="15">Phenylalanine--tRNA ligase beta subunit</fullName>
        <ecNumber evidence="15">6.1.1.20</ecNumber>
    </recommendedName>
    <alternativeName>
        <fullName evidence="15">Phenylalanyl-tRNA synthetase beta subunit</fullName>
        <shortName evidence="15">PheRS</shortName>
    </alternativeName>
</protein>
<dbReference type="PANTHER" id="PTHR10947">
    <property type="entry name" value="PHENYLALANYL-TRNA SYNTHETASE BETA CHAIN AND LEUCINE-RICH REPEAT-CONTAINING PROTEIN 47"/>
    <property type="match status" value="1"/>
</dbReference>
<evidence type="ECO:0000313" key="21">
    <source>
        <dbReference type="Proteomes" id="UP000275256"/>
    </source>
</evidence>
<comment type="catalytic activity">
    <reaction evidence="14 15">
        <text>tRNA(Phe) + L-phenylalanine + ATP = L-phenylalanyl-tRNA(Phe) + AMP + diphosphate + H(+)</text>
        <dbReference type="Rhea" id="RHEA:19413"/>
        <dbReference type="Rhea" id="RHEA-COMP:9668"/>
        <dbReference type="Rhea" id="RHEA-COMP:9699"/>
        <dbReference type="ChEBI" id="CHEBI:15378"/>
        <dbReference type="ChEBI" id="CHEBI:30616"/>
        <dbReference type="ChEBI" id="CHEBI:33019"/>
        <dbReference type="ChEBI" id="CHEBI:58095"/>
        <dbReference type="ChEBI" id="CHEBI:78442"/>
        <dbReference type="ChEBI" id="CHEBI:78531"/>
        <dbReference type="ChEBI" id="CHEBI:456215"/>
        <dbReference type="EC" id="6.1.1.20"/>
    </reaction>
</comment>
<evidence type="ECO:0000256" key="14">
    <source>
        <dbReference type="ARBA" id="ARBA00049255"/>
    </source>
</evidence>
<evidence type="ECO:0000256" key="12">
    <source>
        <dbReference type="ARBA" id="ARBA00022917"/>
    </source>
</evidence>
<feature type="binding site" evidence="15">
    <location>
        <position position="471"/>
    </location>
    <ligand>
        <name>Mg(2+)</name>
        <dbReference type="ChEBI" id="CHEBI:18420"/>
        <note>shared with alpha subunit</note>
    </ligand>
</feature>
<dbReference type="Pfam" id="PF03147">
    <property type="entry name" value="FDX-ACB"/>
    <property type="match status" value="1"/>
</dbReference>
<dbReference type="InterPro" id="IPR005146">
    <property type="entry name" value="B3/B4_tRNA-bd"/>
</dbReference>
<dbReference type="Gene3D" id="3.50.40.10">
    <property type="entry name" value="Phenylalanyl-trna Synthetase, Chain B, domain 3"/>
    <property type="match status" value="1"/>
</dbReference>
<dbReference type="EC" id="6.1.1.20" evidence="15"/>
<evidence type="ECO:0000256" key="5">
    <source>
        <dbReference type="ARBA" id="ARBA00022555"/>
    </source>
</evidence>
<keyword evidence="7 15" id="KW-0479">Metal-binding</keyword>
<dbReference type="Pfam" id="PF03484">
    <property type="entry name" value="B5"/>
    <property type="match status" value="1"/>
</dbReference>
<dbReference type="InterPro" id="IPR020825">
    <property type="entry name" value="Phe-tRNA_synthase-like_B3/B4"/>
</dbReference>
<keyword evidence="10 15" id="KW-0460">Magnesium</keyword>
<dbReference type="SUPFAM" id="SSF56037">
    <property type="entry name" value="PheT/TilS domain"/>
    <property type="match status" value="1"/>
</dbReference>
<evidence type="ECO:0000256" key="15">
    <source>
        <dbReference type="HAMAP-Rule" id="MF_00283"/>
    </source>
</evidence>
<evidence type="ECO:0000259" key="18">
    <source>
        <dbReference type="PROSITE" id="PS51447"/>
    </source>
</evidence>
<dbReference type="SUPFAM" id="SSF50249">
    <property type="entry name" value="Nucleic acid-binding proteins"/>
    <property type="match status" value="1"/>
</dbReference>
<dbReference type="InterPro" id="IPR036690">
    <property type="entry name" value="Fdx_antiC-bd_sf"/>
</dbReference>
<dbReference type="InterPro" id="IPR045864">
    <property type="entry name" value="aa-tRNA-synth_II/BPL/LPL"/>
</dbReference>
<dbReference type="HAMAP" id="MF_00283">
    <property type="entry name" value="Phe_tRNA_synth_beta1"/>
    <property type="match status" value="1"/>
</dbReference>
<keyword evidence="12 15" id="KW-0648">Protein biosynthesis</keyword>
<evidence type="ECO:0000313" key="20">
    <source>
        <dbReference type="EMBL" id="RMB57744.1"/>
    </source>
</evidence>
<dbReference type="Gene3D" id="3.30.70.380">
    <property type="entry name" value="Ferrodoxin-fold anticodon-binding domain"/>
    <property type="match status" value="1"/>
</dbReference>
<evidence type="ECO:0000256" key="3">
    <source>
        <dbReference type="ARBA" id="ARBA00011209"/>
    </source>
</evidence>
<dbReference type="SMART" id="SM00874">
    <property type="entry name" value="B5"/>
    <property type="match status" value="1"/>
</dbReference>
<dbReference type="CDD" id="cd02796">
    <property type="entry name" value="tRNA_bind_bactPheRS"/>
    <property type="match status" value="1"/>
</dbReference>
<dbReference type="SUPFAM" id="SSF54991">
    <property type="entry name" value="Anticodon-binding domain of PheRS"/>
    <property type="match status" value="1"/>
</dbReference>
<evidence type="ECO:0000256" key="4">
    <source>
        <dbReference type="ARBA" id="ARBA00022490"/>
    </source>
</evidence>
<dbReference type="PROSITE" id="PS50886">
    <property type="entry name" value="TRBD"/>
    <property type="match status" value="1"/>
</dbReference>
<dbReference type="InterPro" id="IPR045060">
    <property type="entry name" value="Phe-tRNA-ligase_IIc_bsu"/>
</dbReference>
<dbReference type="GO" id="GO:0006432">
    <property type="term" value="P:phenylalanyl-tRNA aminoacylation"/>
    <property type="evidence" value="ECO:0007669"/>
    <property type="project" value="UniProtKB-UniRule"/>
</dbReference>
<dbReference type="RefSeq" id="WP_121902523.1">
    <property type="nucleotide sequence ID" value="NZ_REFW01000005.1"/>
</dbReference>
<keyword evidence="6 15" id="KW-0436">Ligase</keyword>
<dbReference type="FunFam" id="3.30.70.380:FF:000001">
    <property type="entry name" value="Phenylalanine--tRNA ligase beta subunit"/>
    <property type="match status" value="1"/>
</dbReference>
<keyword evidence="13 15" id="KW-0030">Aminoacyl-tRNA synthetase</keyword>
<evidence type="ECO:0000256" key="9">
    <source>
        <dbReference type="ARBA" id="ARBA00022840"/>
    </source>
</evidence>
<keyword evidence="4 15" id="KW-0963">Cytoplasm</keyword>
<name>A0A3M0FYN3_9ACTN</name>
<feature type="domain" description="FDX-ACB" evidence="18">
    <location>
        <begin position="736"/>
        <end position="828"/>
    </location>
</feature>
<comment type="cofactor">
    <cofactor evidence="15">
        <name>Mg(2+)</name>
        <dbReference type="ChEBI" id="CHEBI:18420"/>
    </cofactor>
    <text evidence="15">Binds 2 magnesium ions per tetramer.</text>
</comment>
<dbReference type="CDD" id="cd00769">
    <property type="entry name" value="PheRS_beta_core"/>
    <property type="match status" value="1"/>
</dbReference>
<dbReference type="SUPFAM" id="SSF55681">
    <property type="entry name" value="Class II aaRS and biotin synthetases"/>
    <property type="match status" value="1"/>
</dbReference>
<dbReference type="Pfam" id="PF17759">
    <property type="entry name" value="tRNA_synthFbeta"/>
    <property type="match status" value="1"/>
</dbReference>
<feature type="domain" description="B5" evidence="19">
    <location>
        <begin position="412"/>
        <end position="487"/>
    </location>
</feature>
<dbReference type="InterPro" id="IPR009061">
    <property type="entry name" value="DNA-bd_dom_put_sf"/>
</dbReference>
<evidence type="ECO:0000256" key="1">
    <source>
        <dbReference type="ARBA" id="ARBA00004496"/>
    </source>
</evidence>
<dbReference type="EMBL" id="REFW01000005">
    <property type="protein sequence ID" value="RMB57744.1"/>
    <property type="molecule type" value="Genomic_DNA"/>
</dbReference>
<comment type="subunit">
    <text evidence="3 15">Tetramer of two alpha and two beta subunits.</text>
</comment>
<comment type="similarity">
    <text evidence="2 15">Belongs to the phenylalanyl-tRNA synthetase beta subunit family. Type 1 subfamily.</text>
</comment>
<evidence type="ECO:0000256" key="2">
    <source>
        <dbReference type="ARBA" id="ARBA00008653"/>
    </source>
</evidence>
<feature type="binding site" evidence="15">
    <location>
        <position position="475"/>
    </location>
    <ligand>
        <name>Mg(2+)</name>
        <dbReference type="ChEBI" id="CHEBI:18420"/>
        <note>shared with alpha subunit</note>
    </ligand>
</feature>
<keyword evidence="9 15" id="KW-0067">ATP-binding</keyword>
<evidence type="ECO:0000259" key="17">
    <source>
        <dbReference type="PROSITE" id="PS50886"/>
    </source>
</evidence>
<dbReference type="InterPro" id="IPR041616">
    <property type="entry name" value="PheRS_beta_core"/>
</dbReference>
<dbReference type="GO" id="GO:0004826">
    <property type="term" value="F:phenylalanine-tRNA ligase activity"/>
    <property type="evidence" value="ECO:0007669"/>
    <property type="project" value="UniProtKB-UniRule"/>
</dbReference>
<dbReference type="Gene3D" id="3.30.930.10">
    <property type="entry name" value="Bira Bifunctional Protein, Domain 2"/>
    <property type="match status" value="1"/>
</dbReference>
<evidence type="ECO:0000256" key="8">
    <source>
        <dbReference type="ARBA" id="ARBA00022741"/>
    </source>
</evidence>
<comment type="caution">
    <text evidence="20">The sequence shown here is derived from an EMBL/GenBank/DDBJ whole genome shotgun (WGS) entry which is preliminary data.</text>
</comment>
<dbReference type="Gene3D" id="2.40.50.140">
    <property type="entry name" value="Nucleic acid-binding proteins"/>
    <property type="match status" value="1"/>
</dbReference>
<dbReference type="SMART" id="SM00873">
    <property type="entry name" value="B3_4"/>
    <property type="match status" value="1"/>
</dbReference>
<dbReference type="InterPro" id="IPR002547">
    <property type="entry name" value="tRNA-bd_dom"/>
</dbReference>
<dbReference type="InterPro" id="IPR033714">
    <property type="entry name" value="tRNA_bind_bactPheRS"/>
</dbReference>
<keyword evidence="11 16" id="KW-0694">RNA-binding</keyword>
<gene>
    <name evidence="15" type="primary">pheT</name>
    <name evidence="20" type="ORF">EAX62_14835</name>
</gene>
<dbReference type="InterPro" id="IPR004532">
    <property type="entry name" value="Phe-tRNA-ligase_IIc_bsu_bact"/>
</dbReference>
<dbReference type="SMART" id="SM00896">
    <property type="entry name" value="FDX-ACB"/>
    <property type="match status" value="1"/>
</dbReference>
<feature type="binding site" evidence="15">
    <location>
        <position position="465"/>
    </location>
    <ligand>
        <name>Mg(2+)</name>
        <dbReference type="ChEBI" id="CHEBI:18420"/>
        <note>shared with alpha subunit</note>
    </ligand>
</feature>
<sequence>MKAPVSWLRELVSLPVTDAEMADSFTRAGLTVERVETTGPDVTGPLVIGRVLSLVEEPQKNGKTIRYCRVDVGGHNDEATDEYPASRGIVCGALNFDEGDLVVVALPGAVLPGDFAIAARKTYGHISDGMICAEDEIGLGDDHDGILVIDPTTGATPGDDALDALWSSDTVFDMEVTTDLGYCLSLRGLAREAAIAARVPFSDPYDRSMPSPTSGGYPVELESDRCTSFVALTIEGFDPDAPTPSWMSQRLLASGVRSISLPVDVTNYVMLESGQPLHAYDAAQLQGPIRVRLASAGEQLRTLDGTVRTCTADDLLITDDSGAIGLAGVMGGEDTEVTSSTTAIVLEAAHFDAASVSRTFRRHGLPSEASKRFERTVDPRVPYAAARRAAELLIAHGGGELRAEETVVGSVPERHRINLRTGLVAAILGAPIEASDTVRILEASGCQVTAMGDSLTVCAPSWRPDLHDPYDVVEEVGRKYGYDRIGLRIPVPPVGGGLTRTQRGRRAVMSAVAAAGFTEVLSLPFIAETELDKLHLTADDPRRSLVRLANPLSDTHPYLRTSLLPGLFAAVAKNTSRSLGDLALFEHGTVFHATDGGAVPHPDVTDRPSDEDLAGIEAALPAQPETLAALVCGDWVAAGWHGDAVEADWTHVVAFAETAASAVGLQLARRNTEVMPWHPGRCAELSVNGQVLGFAGELHPEVIREFGLPERTCAVEFTLGALLAAAPGGGSIRALSSFPLAKEDVALIVDEAVAAADVEAALREGAGELLEEISLFDVYRGDQVGKGKKSLAFALRFRADRTLKDAEAATARQAAVAVAADRYGAVQRA</sequence>
<dbReference type="GO" id="GO:0000287">
    <property type="term" value="F:magnesium ion binding"/>
    <property type="evidence" value="ECO:0007669"/>
    <property type="project" value="UniProtKB-UniRule"/>
</dbReference>
<dbReference type="InterPro" id="IPR005147">
    <property type="entry name" value="tRNA_synthase_B5-dom"/>
</dbReference>
<dbReference type="NCBIfam" id="TIGR00472">
    <property type="entry name" value="pheT_bact"/>
    <property type="match status" value="1"/>
</dbReference>
<evidence type="ECO:0000259" key="19">
    <source>
        <dbReference type="PROSITE" id="PS51483"/>
    </source>
</evidence>
<dbReference type="InterPro" id="IPR012340">
    <property type="entry name" value="NA-bd_OB-fold"/>
</dbReference>
<dbReference type="Proteomes" id="UP000275256">
    <property type="component" value="Unassembled WGS sequence"/>
</dbReference>
<evidence type="ECO:0000256" key="6">
    <source>
        <dbReference type="ARBA" id="ARBA00022598"/>
    </source>
</evidence>
<feature type="domain" description="TRNA-binding" evidence="17">
    <location>
        <begin position="40"/>
        <end position="162"/>
    </location>
</feature>
<dbReference type="Pfam" id="PF01588">
    <property type="entry name" value="tRNA_bind"/>
    <property type="match status" value="1"/>
</dbReference>
<dbReference type="GO" id="GO:0009328">
    <property type="term" value="C:phenylalanine-tRNA ligase complex"/>
    <property type="evidence" value="ECO:0007669"/>
    <property type="project" value="TreeGrafter"/>
</dbReference>
<dbReference type="PROSITE" id="PS51483">
    <property type="entry name" value="B5"/>
    <property type="match status" value="1"/>
</dbReference>
<comment type="subcellular location">
    <subcellularLocation>
        <location evidence="1 15">Cytoplasm</location>
    </subcellularLocation>
</comment>
<dbReference type="Gene3D" id="3.30.56.10">
    <property type="match status" value="2"/>
</dbReference>
<dbReference type="GO" id="GO:0005524">
    <property type="term" value="F:ATP binding"/>
    <property type="evidence" value="ECO:0007669"/>
    <property type="project" value="UniProtKB-UniRule"/>
</dbReference>
<dbReference type="AlphaFoldDB" id="A0A3M0FYN3"/>